<sequence>MFLWLFVYFIYFIIPMKCSLIPMSEINKNTYNICWGDRRNSHGDNLPKILNSFEKCLRALRRYSGIDKPELYQILENNIYCTQPYLFSEYYSGNIGMGLISEAKRILSEVRNEGDILPFRENVDDYCKGSREIRSVQKIKVFPLFLSDDVAEKERACETLSKLKKDPDKETFTTPQLDDNENPTKLKVPTSANSDYHLDNPEAGVALTKYYVIVIKCLSLNKQKRNLVLRFNQQLYDWITNAVLPHLANENKLYPGFGGVLRILETMKENDWIPPDDVDDIETPPDNSTDSGGGKMLDSKYLAVVFLPWTILIVLLFMFVAYALYTKLKWFYKRKYLPNSPSTSDLKMFYQIEEDTTSCSMLLDESSRSTGRKSYSTLDAEDDLGEVEQEKKKKSKKKRRKNKSSRSNNNLDVG</sequence>
<organism evidence="4">
    <name type="scientific">Clastoptera arizonana</name>
    <name type="common">Arizona spittle bug</name>
    <dbReference type="NCBI Taxonomy" id="38151"/>
    <lineage>
        <taxon>Eukaryota</taxon>
        <taxon>Metazoa</taxon>
        <taxon>Ecdysozoa</taxon>
        <taxon>Arthropoda</taxon>
        <taxon>Hexapoda</taxon>
        <taxon>Insecta</taxon>
        <taxon>Pterygota</taxon>
        <taxon>Neoptera</taxon>
        <taxon>Paraneoptera</taxon>
        <taxon>Hemiptera</taxon>
        <taxon>Auchenorrhyncha</taxon>
        <taxon>Cercopoidea</taxon>
        <taxon>Clastopteridae</taxon>
        <taxon>Clastoptera</taxon>
    </lineage>
</organism>
<dbReference type="AlphaFoldDB" id="A0A1B6CVF7"/>
<feature type="compositionally biased region" description="Polar residues" evidence="1">
    <location>
        <begin position="368"/>
        <end position="377"/>
    </location>
</feature>
<protein>
    <submittedName>
        <fullName evidence="4">Uncharacterized protein</fullName>
    </submittedName>
</protein>
<keyword evidence="3" id="KW-0732">Signal</keyword>
<feature type="transmembrane region" description="Helical" evidence="2">
    <location>
        <begin position="301"/>
        <end position="325"/>
    </location>
</feature>
<evidence type="ECO:0000256" key="2">
    <source>
        <dbReference type="SAM" id="Phobius"/>
    </source>
</evidence>
<reference evidence="4" key="1">
    <citation type="submission" date="2015-12" db="EMBL/GenBank/DDBJ databases">
        <title>De novo transcriptome assembly of four potential Pierce s Disease insect vectors from Arizona vineyards.</title>
        <authorList>
            <person name="Tassone E.E."/>
        </authorList>
    </citation>
    <scope>NUCLEOTIDE SEQUENCE</scope>
</reference>
<feature type="compositionally biased region" description="Low complexity" evidence="1">
    <location>
        <begin position="405"/>
        <end position="414"/>
    </location>
</feature>
<gene>
    <name evidence="4" type="ORF">g.16778</name>
</gene>
<feature type="region of interest" description="Disordered" evidence="1">
    <location>
        <begin position="363"/>
        <end position="414"/>
    </location>
</feature>
<dbReference type="EMBL" id="GEDC01019826">
    <property type="protein sequence ID" value="JAS17472.1"/>
    <property type="molecule type" value="Transcribed_RNA"/>
</dbReference>
<feature type="compositionally biased region" description="Acidic residues" evidence="1">
    <location>
        <begin position="274"/>
        <end position="283"/>
    </location>
</feature>
<feature type="signal peptide" evidence="3">
    <location>
        <begin position="1"/>
        <end position="18"/>
    </location>
</feature>
<keyword evidence="2" id="KW-0472">Membrane</keyword>
<keyword evidence="2" id="KW-1133">Transmembrane helix</keyword>
<evidence type="ECO:0000313" key="4">
    <source>
        <dbReference type="EMBL" id="JAS17472.1"/>
    </source>
</evidence>
<feature type="chain" id="PRO_5008580688" evidence="3">
    <location>
        <begin position="19"/>
        <end position="414"/>
    </location>
</feature>
<evidence type="ECO:0000256" key="3">
    <source>
        <dbReference type="SAM" id="SignalP"/>
    </source>
</evidence>
<evidence type="ECO:0000256" key="1">
    <source>
        <dbReference type="SAM" id="MobiDB-lite"/>
    </source>
</evidence>
<feature type="compositionally biased region" description="Basic residues" evidence="1">
    <location>
        <begin position="392"/>
        <end position="404"/>
    </location>
</feature>
<name>A0A1B6CVF7_9HEMI</name>
<accession>A0A1B6CVF7</accession>
<proteinExistence type="predicted"/>
<feature type="region of interest" description="Disordered" evidence="1">
    <location>
        <begin position="274"/>
        <end position="293"/>
    </location>
</feature>
<keyword evidence="2" id="KW-0812">Transmembrane</keyword>